<dbReference type="Gramene" id="TraesCS1A02G300800.1">
    <property type="protein sequence ID" value="TraesCS1A02G300800.1"/>
    <property type="gene ID" value="TraesCS1A02G300800"/>
</dbReference>
<evidence type="ECO:0000256" key="2">
    <source>
        <dbReference type="SAM" id="Phobius"/>
    </source>
</evidence>
<dbReference type="Gramene" id="TraesARI1A03G00135120.1">
    <property type="protein sequence ID" value="TraesARI1A03G00135120.1"/>
    <property type="gene ID" value="TraesARI1A03G00135120"/>
</dbReference>
<reference evidence="5" key="1">
    <citation type="submission" date="2018-08" db="EMBL/GenBank/DDBJ databases">
        <authorList>
            <person name="Rossello M."/>
        </authorList>
    </citation>
    <scope>NUCLEOTIDE SEQUENCE [LARGE SCALE GENOMIC DNA]</scope>
    <source>
        <strain evidence="5">cv. Chinese Spring</strain>
    </source>
</reference>
<dbReference type="PaxDb" id="4565-Traes_1AL_B8A2DB0E6.1"/>
<dbReference type="Proteomes" id="UP000019116">
    <property type="component" value="Chromosome 1A"/>
</dbReference>
<keyword evidence="6" id="KW-1185">Reference proteome</keyword>
<feature type="compositionally biased region" description="Pro residues" evidence="1">
    <location>
        <begin position="84"/>
        <end position="99"/>
    </location>
</feature>
<proteinExistence type="predicted"/>
<feature type="compositionally biased region" description="Polar residues" evidence="1">
    <location>
        <begin position="323"/>
        <end position="340"/>
    </location>
</feature>
<keyword evidence="2" id="KW-0472">Membrane</keyword>
<dbReference type="Gramene" id="TraesSYM1A03G00136610.1">
    <property type="protein sequence ID" value="TraesSYM1A03G00136610.1"/>
    <property type="gene ID" value="TraesSYM1A03G00136610"/>
</dbReference>
<dbReference type="Gramene" id="TraesPARA_EIv1.0_0031950.1">
    <property type="protein sequence ID" value="TraesPARA_EIv1.0_0031950.1.CDS"/>
    <property type="gene ID" value="TraesPARA_EIv1.0_0031950"/>
</dbReference>
<evidence type="ECO:0000256" key="3">
    <source>
        <dbReference type="SAM" id="SignalP"/>
    </source>
</evidence>
<dbReference type="OrthoDB" id="785602at2759"/>
<dbReference type="Gramene" id="TraesCAD_scaffold_007273_01G000600.1">
    <property type="protein sequence ID" value="TraesCAD_scaffold_007273_01G000600.1"/>
    <property type="gene ID" value="TraesCAD_scaffold_007273_01G000600"/>
</dbReference>
<dbReference type="OMA" id="FQQFAAY"/>
<gene>
    <name evidence="5" type="primary">LOC123060106</name>
</gene>
<dbReference type="PANTHER" id="PTHR34200">
    <property type="entry name" value="DENTIN SIALOPHOSPHOPROTEIN-LIKE ISOFORM X1"/>
    <property type="match status" value="1"/>
</dbReference>
<feature type="region of interest" description="Disordered" evidence="1">
    <location>
        <begin position="28"/>
        <end position="167"/>
    </location>
</feature>
<keyword evidence="2" id="KW-1133">Transmembrane helix</keyword>
<protein>
    <recommendedName>
        <fullName evidence="4">DUF7356 domain-containing protein</fullName>
    </recommendedName>
</protein>
<reference evidence="5" key="2">
    <citation type="submission" date="2018-10" db="UniProtKB">
        <authorList>
            <consortium name="EnsemblPlants"/>
        </authorList>
    </citation>
    <scope>IDENTIFICATION</scope>
</reference>
<keyword evidence="3" id="KW-0732">Signal</keyword>
<feature type="compositionally biased region" description="Acidic residues" evidence="1">
    <location>
        <begin position="343"/>
        <end position="356"/>
    </location>
</feature>
<evidence type="ECO:0000256" key="1">
    <source>
        <dbReference type="SAM" id="MobiDB-lite"/>
    </source>
</evidence>
<sequence>MGSFRLAALAALLLAFALLPDPAAARVLQGKKPGSGEEAPVPNVATGGSEKGAASKEPGQPSTPAGNPETGKQHQKTPPAETTPTPPPPETTQTPPPPEKTQTPKDSPPPPSGVPESKGQKGSDAEVSAQPVPAKNGRNESPPPGSPESTGGGSGNKKPATESKEVAEECKDPVDTCSIEGLSACLQVSKTASSGQFFIVQNTGQNTVTVDVKTTSDISIAHTLPPLSKGESKRVNISSSSPNGGEVTLNVGTGHCVLRIRQPVYDWQQQFQQLTSYATTVKPIYGAYFGVFTLVLVGAVFACCKFAGTKRDGGVPYQQLEMGSQAQAPDSSGANNTTSTGDGWEDGWDDDWDDEEAPAKPSERGPAGSISANGLSLRSPTNRSPTDSKDGWDVDWDD</sequence>
<organism evidence="5">
    <name type="scientific">Triticum aestivum</name>
    <name type="common">Wheat</name>
    <dbReference type="NCBI Taxonomy" id="4565"/>
    <lineage>
        <taxon>Eukaryota</taxon>
        <taxon>Viridiplantae</taxon>
        <taxon>Streptophyta</taxon>
        <taxon>Embryophyta</taxon>
        <taxon>Tracheophyta</taxon>
        <taxon>Spermatophyta</taxon>
        <taxon>Magnoliopsida</taxon>
        <taxon>Liliopsida</taxon>
        <taxon>Poales</taxon>
        <taxon>Poaceae</taxon>
        <taxon>BOP clade</taxon>
        <taxon>Pooideae</taxon>
        <taxon>Triticodae</taxon>
        <taxon>Triticeae</taxon>
        <taxon>Triticinae</taxon>
        <taxon>Triticum</taxon>
    </lineage>
</organism>
<name>A0A3B5Y321_WHEAT</name>
<dbReference type="Gramene" id="TraesWEE_scaffold_129665_01G000100.1">
    <property type="protein sequence ID" value="TraesWEE_scaffold_129665_01G000100.1"/>
    <property type="gene ID" value="TraesWEE_scaffold_129665_01G000100"/>
</dbReference>
<dbReference type="GeneID" id="123060106"/>
<dbReference type="InterPro" id="IPR055780">
    <property type="entry name" value="DUF7356"/>
</dbReference>
<dbReference type="Gramene" id="TraesLAC1A03G00135930.1">
    <property type="protein sequence ID" value="TraesLAC1A03G00135930.1"/>
    <property type="gene ID" value="TraesLAC1A03G00135930"/>
</dbReference>
<keyword evidence="2" id="KW-0812">Transmembrane</keyword>
<dbReference type="Gramene" id="TraesCLE_scaffold_125072_01G000100.1">
    <property type="protein sequence ID" value="TraesCLE_scaffold_125072_01G000100.1"/>
    <property type="gene ID" value="TraesCLE_scaffold_125072_01G000100"/>
</dbReference>
<dbReference type="Gramene" id="TraesSTA1A03G00133710.1">
    <property type="protein sequence ID" value="TraesSTA1A03G00133710.1"/>
    <property type="gene ID" value="TraesSTA1A03G00133710"/>
</dbReference>
<feature type="domain" description="DUF7356" evidence="4">
    <location>
        <begin position="163"/>
        <end position="264"/>
    </location>
</feature>
<feature type="region of interest" description="Disordered" evidence="1">
    <location>
        <begin position="323"/>
        <end position="398"/>
    </location>
</feature>
<feature type="transmembrane region" description="Helical" evidence="2">
    <location>
        <begin position="285"/>
        <end position="304"/>
    </location>
</feature>
<dbReference type="KEGG" id="taes:123060106"/>
<feature type="signal peptide" evidence="3">
    <location>
        <begin position="1"/>
        <end position="25"/>
    </location>
</feature>
<dbReference type="PANTHER" id="PTHR34200:SF2">
    <property type="entry name" value="TRANSMEMBRANE PROTEIN"/>
    <property type="match status" value="1"/>
</dbReference>
<dbReference type="AlphaFoldDB" id="A0A3B5Y321"/>
<dbReference type="Gramene" id="TraesNOR1A03G00134100.1">
    <property type="protein sequence ID" value="TraesNOR1A03G00134100.1"/>
    <property type="gene ID" value="TraesNOR1A03G00134100"/>
</dbReference>
<evidence type="ECO:0000313" key="5">
    <source>
        <dbReference type="EnsemblPlants" id="TraesCS1A02G300800.1"/>
    </source>
</evidence>
<evidence type="ECO:0000259" key="4">
    <source>
        <dbReference type="Pfam" id="PF24053"/>
    </source>
</evidence>
<feature type="compositionally biased region" description="Polar residues" evidence="1">
    <location>
        <begin position="370"/>
        <end position="385"/>
    </location>
</feature>
<dbReference type="RefSeq" id="XP_044338612.1">
    <property type="nucleotide sequence ID" value="XM_044482677.1"/>
</dbReference>
<dbReference type="Pfam" id="PF24053">
    <property type="entry name" value="DUF7356"/>
    <property type="match status" value="1"/>
</dbReference>
<dbReference type="EnsemblPlants" id="TraesCS1A02G300800.1">
    <property type="protein sequence ID" value="TraesCS1A02G300800.1"/>
    <property type="gene ID" value="TraesCS1A02G300800"/>
</dbReference>
<evidence type="ECO:0000313" key="6">
    <source>
        <dbReference type="Proteomes" id="UP000019116"/>
    </source>
</evidence>
<accession>A0A3B5Y321</accession>
<dbReference type="Gramene" id="TraesROB_scaffold_086287_01G000300.1">
    <property type="protein sequence ID" value="TraesROB_scaffold_086287_01G000300.1"/>
    <property type="gene ID" value="TraesROB_scaffold_086287_01G000300"/>
</dbReference>
<feature type="chain" id="PRO_5017408484" description="DUF7356 domain-containing protein" evidence="3">
    <location>
        <begin position="26"/>
        <end position="398"/>
    </location>
</feature>
<dbReference type="Gramene" id="TraesJUL1A03G00132930.1">
    <property type="protein sequence ID" value="TraesJUL1A03G00132930.1"/>
    <property type="gene ID" value="TraesJUL1A03G00132930"/>
</dbReference>